<dbReference type="SUPFAM" id="SSF56801">
    <property type="entry name" value="Acetyl-CoA synthetase-like"/>
    <property type="match status" value="3"/>
</dbReference>
<dbReference type="InterPro" id="IPR016036">
    <property type="entry name" value="Malonyl_transacylase_ACP-bd"/>
</dbReference>
<keyword evidence="4" id="KW-0597">Phosphoprotein</keyword>
<feature type="domain" description="Carrier" evidence="9">
    <location>
        <begin position="1503"/>
        <end position="1578"/>
    </location>
</feature>
<dbReference type="InterPro" id="IPR014030">
    <property type="entry name" value="Ketoacyl_synth_N"/>
</dbReference>
<evidence type="ECO:0000256" key="7">
    <source>
        <dbReference type="ARBA" id="ARBA00029443"/>
    </source>
</evidence>
<dbReference type="InterPro" id="IPR045851">
    <property type="entry name" value="AMP-bd_C_sf"/>
</dbReference>
<dbReference type="Pfam" id="PF13193">
    <property type="entry name" value="AMP-binding_C"/>
    <property type="match status" value="3"/>
</dbReference>
<dbReference type="CDD" id="cd12116">
    <property type="entry name" value="A_NRPS_Ta1_like"/>
    <property type="match status" value="1"/>
</dbReference>
<dbReference type="InterPro" id="IPR023213">
    <property type="entry name" value="CAT-like_dom_sf"/>
</dbReference>
<reference evidence="11 12" key="1">
    <citation type="submission" date="2023-07" db="EMBL/GenBank/DDBJ databases">
        <title>Sorghum-associated microbial communities from plants grown in Nebraska, USA.</title>
        <authorList>
            <person name="Schachtman D."/>
        </authorList>
    </citation>
    <scope>NUCLEOTIDE SEQUENCE [LARGE SCALE GENOMIC DNA]</scope>
    <source>
        <strain evidence="11 12">BE107</strain>
    </source>
</reference>
<dbReference type="InterPro" id="IPR001242">
    <property type="entry name" value="Condensation_dom"/>
</dbReference>
<dbReference type="InterPro" id="IPR006162">
    <property type="entry name" value="Ppantetheine_attach_site"/>
</dbReference>
<dbReference type="NCBIfam" id="NF003417">
    <property type="entry name" value="PRK04813.1"/>
    <property type="match status" value="3"/>
</dbReference>
<dbReference type="SUPFAM" id="SSF53383">
    <property type="entry name" value="PLP-dependent transferases"/>
    <property type="match status" value="1"/>
</dbReference>
<dbReference type="Pfam" id="PF00698">
    <property type="entry name" value="Acyl_transf_1"/>
    <property type="match status" value="1"/>
</dbReference>
<dbReference type="SUPFAM" id="SSF55048">
    <property type="entry name" value="Probable ACP-binding domain of malonyl-CoA ACP transacylase"/>
    <property type="match status" value="1"/>
</dbReference>
<dbReference type="CDD" id="cd19531">
    <property type="entry name" value="LCL_NRPS-like"/>
    <property type="match status" value="2"/>
</dbReference>
<dbReference type="Gene3D" id="3.40.366.10">
    <property type="entry name" value="Malonyl-Coenzyme A Acyl Carrier Protein, domain 2"/>
    <property type="match status" value="1"/>
</dbReference>
<keyword evidence="12" id="KW-1185">Reference proteome</keyword>
<accession>A0ABU1RP30</accession>
<dbReference type="InterPro" id="IPR016039">
    <property type="entry name" value="Thiolase-like"/>
</dbReference>
<dbReference type="InterPro" id="IPR014043">
    <property type="entry name" value="Acyl_transferase_dom"/>
</dbReference>
<evidence type="ECO:0000256" key="3">
    <source>
        <dbReference type="ARBA" id="ARBA00022450"/>
    </source>
</evidence>
<feature type="domain" description="Carrier" evidence="9">
    <location>
        <begin position="4103"/>
        <end position="4180"/>
    </location>
</feature>
<dbReference type="EMBL" id="JAVDTT010000001">
    <property type="protein sequence ID" value="MDR6840520.1"/>
    <property type="molecule type" value="Genomic_DNA"/>
</dbReference>
<dbReference type="Gene3D" id="3.40.47.10">
    <property type="match status" value="1"/>
</dbReference>
<dbReference type="PROSITE" id="PS00455">
    <property type="entry name" value="AMP_BINDING"/>
    <property type="match status" value="3"/>
</dbReference>
<evidence type="ECO:0000256" key="5">
    <source>
        <dbReference type="ARBA" id="ARBA00022679"/>
    </source>
</evidence>
<dbReference type="Gene3D" id="1.10.1200.10">
    <property type="entry name" value="ACP-like"/>
    <property type="match status" value="3"/>
</dbReference>
<dbReference type="Proteomes" id="UP001254759">
    <property type="component" value="Unassembled WGS sequence"/>
</dbReference>
<dbReference type="InterPro" id="IPR015422">
    <property type="entry name" value="PyrdxlP-dep_Trfase_small"/>
</dbReference>
<dbReference type="Gene3D" id="3.30.300.30">
    <property type="match status" value="3"/>
</dbReference>
<dbReference type="Gene3D" id="3.40.50.980">
    <property type="match status" value="6"/>
</dbReference>
<evidence type="ECO:0000256" key="8">
    <source>
        <dbReference type="SAM" id="MobiDB-lite"/>
    </source>
</evidence>
<dbReference type="InterPro" id="IPR020841">
    <property type="entry name" value="PKS_Beta-ketoAc_synthase_dom"/>
</dbReference>
<dbReference type="PANTHER" id="PTHR45527:SF1">
    <property type="entry name" value="FATTY ACID SYNTHASE"/>
    <property type="match status" value="1"/>
</dbReference>
<dbReference type="SUPFAM" id="SSF52151">
    <property type="entry name" value="FabD/lysophospholipase-like"/>
    <property type="match status" value="1"/>
</dbReference>
<dbReference type="Gene3D" id="3.40.50.1820">
    <property type="entry name" value="alpha/beta hydrolase"/>
    <property type="match status" value="1"/>
</dbReference>
<dbReference type="InterPro" id="IPR010071">
    <property type="entry name" value="AA_adenyl_dom"/>
</dbReference>
<dbReference type="Gene3D" id="3.40.640.10">
    <property type="entry name" value="Type I PLP-dependent aspartate aminotransferase-like (Major domain)"/>
    <property type="match status" value="1"/>
</dbReference>
<dbReference type="Pfam" id="PF02801">
    <property type="entry name" value="Ketoacyl-synt_C"/>
    <property type="match status" value="1"/>
</dbReference>
<dbReference type="Pfam" id="PF00109">
    <property type="entry name" value="ketoacyl-synt"/>
    <property type="match status" value="1"/>
</dbReference>
<sequence>MHGLFRERAAAHPARPALVWQGGQLDYAGLDSRSDAVARHLISLGCKPDQPVALCLPRSAGAVIAALGILKAGGAYLPLDPSYPRARLQSILADAGVEIVIANDADRGPLEGLSAHLVSLESLETADHGETRSLPETTSANGLAYVMYTSGSTGMPKGVQIEHRSIVRLVGEVDYVTLDADTCFLHAAPLGFDASTLELWGPLLNGGRCAVFAAPVPDARSLAACIETFGVTSAWLTAALFNSIVDEDPSALAGLRELLTGGEALSPQHVRAALRALPGLSLSNGYGPTECTTFATTYAIPHDLPADATAIPIGRAIADTSLHVLDAQGAPVARGETGELHIGGRGLARGYLGRPDLDAERFVTDASGQRLYRTGDLVSWGEDGTLRFVGRADQQVKIRGFRIEPGEIEAALSADANVKSCAVVALPGPGADKRLVAYVVPRTGNCDIAGLRRHLQQSLPDYMVPALFMQLSALPVTANGKLDRAALPAPDNARPELAHPYRAPRGELETALCDAFASVLGLERVGADDGFFELGGDSLLAIRVLHQLRAAGVADFAPMRLFESPTPAGLAKTQAVLTSEKQAGASQPDEPIAIVGMAGRFPGADDIEAFWKNLCAGTESIRMFSPEEIDPSIPSALRDHPDYVRARGVLNDTAGFDAAFFGISPLEAQLMDPQHRHFLETAWHALEHAGYVPEIAPGRVGVFGGMYNATYYQKHVLPRPETIARLGELPTMLANEKDYLTSRVAYKLGLNGPAVGVHTACSTSLVATVMAMESLRRGDCELALAGGVAITCPPDSGYLYQEGAMASPDGHTRTFDADAAGTVFSDGVAMLALRRLSDAIAAGDTVYAVLLGGAVNNDGAERASFTAPSPSGQASVIALAHDRAGIDARSISYLEAHGTATPLGDPIEIEGLTRAFRRHTQDNGFCAIGSLKSNVGHLVIAAGAASLIKTSLALHRRTLPPTIGFDKPNPHIDFAASPFVPQSRLSDWPQASGPRRAGVSAFGFGGTNAHVVLEEAPATAPHADSARTAQLLVVSARTPEALEASCQRLGSYLAGADATEDQTPALADIAHTLQVGRRVFAHRHAIVAGSASEASRLLSEPLAQRALADTTPDLAFLCPGQGSQYAAMGHGLYQTEPAFRAAYDQCCEILRTLTGSDPRLEFFSSDPAALLPTRITQPAIFVLEYALARLWMHWGIVPTALIGHSVGEFVCAVLAGVMPLQDALALVELRGRLMQALPAGSMLSVRLAASELSAHLEDGVELAAENGPHLCVVAGPTPAIERVEARLGAAGIAARKLVTSHAFHSAMMEPVIAPMRERLQSIALQAPKIPLLSTVTAEWLSDEQACDPDYWAQHLRKPVRFAPAVSKLVSDPSRLLIEIGPRATLTTLAHQAAVGKRRQTVAVASLSDSAEGESAAIAAALGKLWTLGVCPDWQAYTAHESRRRVAVPGYPFQHQRYWLDAVPALESGVSATALDADASRKAENTPVAESMPADSAAGDARRKALFARLQSVIEEVSGLEVEENESATPWLELGLDSLALTQLSLQVQRSFKVKVSFRQMMEQYGSMASLLDFLATASDEAKSTATSANTAATTSAGDEEDADGKPLTYDVKKAFGAIARIHSQADPLTPLQRERLDALVARYTARTGKSKTYTAKHRGHMADPRVVNGFRPLTKELAYQLVIERSRGSHMWDLDGNEYVDVLSGFGMNLFGWQPDFLREVLHQQIEDGYEIGPQHVLAGETAELFAELTHAERVAFCNTGSEAVMGAMRIARTVTGRNTIAIFTGAYHGIFDEVIVRGTRKLRSIPAAPGIMASASQNVLVLDYGTEESMRILRERAHELAAILVEPVQSRRPDFQPVEFLRELRSLTRESGSVLIFDEVVTGFRAHPRGIQGLFGIEADLACYGKVVGGGFPIGVIAGKRPFMDALDGGHWEYGDDSTPTVGVTYFAGTFVRHPLALAAAKASLQRLRDAGPELQEGLNRRTAEMVTSVNAAMRELGAPFKLATFASLWRNVFTEDLPYGDLLYVMLRDRGIHILDNFPCFLTTAHTDEDIARIVAAYREAAAEMIESGFFPVIRTEVEAGSGLAASAGQARVVPTTEQQREVWLADRMGAEASLAYNESISLHLRGMLDVDALRPAIQSLIGRHDALRSTFSADGLSLHAHAAMPTLDLNLHDLSSLTPAEAAAGLAGLVDQHVSRPFDLVDGPLVRTALVRMDEAHHVFVLTGHHIVLDGWSFWVLVKELAAEYARFKHGTGASLPEAPSFADYALLASNEAGTDSEDLQWWSQQYADGGPVLELPTDRPRPRLRTQTAGRHDHLLPAQLVASLRKVGAKRGTSLFASLLAGFSTLLHRLTHQDDVVIGIPVAGQAAGNEGLVGHCVSMLPLRLRMQRAMPFAQLLESSRVAMLDAYDHQRVTFGRLLQALPLARDTARLPLISVMFNIDQAMTLERDAVPGLEFEVAGNARRFETFELFVNAVDLGADGMRLECQYNRDLFDAETVARWMSAFESLLSDAAADPERALGALALLGDQDRRQLDHWNATDAEYPRDRRVEDLILEQARRSADAIALRAGAQSLSYAQLDARSHAIACALQSAGVSAGDRVGLLLERDIDLVPALLGAWRAGACYVPMDPAFPVERLAYMASDAGLRFVVSTQALAERLEAAVGNATVIPVEAISAFSERTLPPPGTASDDAYVIYTSGSTGQPKGVCVPHRAVANFLQSMRTAPGLDAQARFAAVTTLSFDIAVLELLLPLLVGAQVLLVEREQAIDGQALRTLLESNDINAMQATPMTWRLLLESGWRGGRQWKALCGGEPMPLEIADALLERTGELWNLYGPTETTVWSSAHRIVDATPPLPIGRPIANTQLHVMDADLKRVPIGVVGELCIGGDGVARGYLDRPQLTAERFVDSEHGRLYRTGDLARWRNDGTMECLGRNDFQVKLRGYRIELGEVEQQLATHPAVAQAVAVTHAFGDSDIRLLAYVVPATPSSLDEEALRAYLVSRLPAYMVPSRFIPLASLPLTGSGKIDRKALPAPGIAQASLVDRSQQDLADPLQAQVAAHYRQVLGLAQVGIHDNFFSIGGHSLLAAQLTARLGSELRTNVPLRVAFEHPTVAGLAAWIGMQEKDGGDTQSIARLPSGSNAPLSLMQQRLWYLEQLQPGRTVYNVPSAHHLRGALDFDALERALARMVERQDVLRTVVGTQDGEPYQQVQAQVDVSLPREDLSQLPHGQREPELMRRLEDQIARPFDLSRGPLFRARLYVLDEDHHVLFFMAHHLIWDGWSFDLFYDEMSALYQAYADGGNDPLAATTVSYADFSAWHREWLAGPELSRQLQHWQTKLADAPEALDLPVDHARPSTPSNEGDTVWLRIPQGTVEALRTQAQSQGATLFMTLLSAWSLLLHQLSGQRDLVIGTPVRGRSQPGLESLMGFFVNALPLRLRVDPDQSFASLLQEVRDEVVDAFGSQDVPFEHLVRVLDKRRDASRFPIYQAFFSYQDARQRPSCWGALAHQNLPVFQPAAAQDLALWFLEGSDGLVGGLNFNTDILLRETAELLKQRYLSLLEGIASGASARVRQLLAIDPRETARLAEWNATSAPVPPMQGISAYLQPAFAANAARIAVLQGDEALTYAQLDAQATRIARALQSRGVRDGSLIGLHLQRTPHMLAALLGVLRSGAAYLPLDPDFPTERLAFMLEDSGAVLVLHDGAQAPFADFAGEQIALETLLEESAEDAAPLVAPTLSSDALAYVIYTSGSTGQPKGVRVPQRAVVNFLESMKSKPGFDASTRLAAVTTLSFDIAVLELLMPLAVGGAVVLVGREDATDGRALRAVCERHKVNVMQATPLTWRLLLESGWRGGKQWKALCGGEAMPVEVAEALLPRVGELWNMYGPTETTVWSTCARIAAGQGDVVIGRPIANTQVRVVDADGAACPIGIPGEIVIDGHGVTLGYHARPQLTAEKFVADSTDARRASYRTGDLGRWRSDGQLQHLGRLDQQVKLRGYRIETGEIEVALSRHAAVFQAVAHLVPGPGGEKMLAAYVVLRDAQTLQPDELRAHLRRTLPDYMVPGIFVALEALPTTRNGKVDRNALSMPAQAAPALHSLSRQQPRTSTERTVAALWCELLEVEEVGLLDNFLDLGGHSLLVMRAVALLQARTGASLSPRAFVFQTLEQIAAECDAAVQKSEPVEESRGLLKRVIARFGRTARK</sequence>
<dbReference type="InterPro" id="IPR020806">
    <property type="entry name" value="PKS_PP-bd"/>
</dbReference>
<dbReference type="InterPro" id="IPR025110">
    <property type="entry name" value="AMP-bd_C"/>
</dbReference>
<comment type="cofactor">
    <cofactor evidence="1">
        <name>pyridoxal 5'-phosphate</name>
        <dbReference type="ChEBI" id="CHEBI:597326"/>
    </cofactor>
</comment>
<evidence type="ECO:0000256" key="2">
    <source>
        <dbReference type="ARBA" id="ARBA00001957"/>
    </source>
</evidence>
<keyword evidence="6" id="KW-0663">Pyridoxal phosphate</keyword>
<dbReference type="InterPro" id="IPR032821">
    <property type="entry name" value="PKS_assoc"/>
</dbReference>
<dbReference type="SUPFAM" id="SSF53901">
    <property type="entry name" value="Thiolase-like"/>
    <property type="match status" value="1"/>
</dbReference>
<comment type="similarity">
    <text evidence="7">In the C-terminal section; belongs to the NRP synthetase family.</text>
</comment>
<dbReference type="InterPro" id="IPR049704">
    <property type="entry name" value="Aminotrans_3_PPA_site"/>
</dbReference>
<dbReference type="Pfam" id="PF00501">
    <property type="entry name" value="AMP-binding"/>
    <property type="match status" value="3"/>
</dbReference>
<keyword evidence="3" id="KW-0596">Phosphopantetheine</keyword>
<dbReference type="PROSITE" id="PS00600">
    <property type="entry name" value="AA_TRANSFER_CLASS_3"/>
    <property type="match status" value="1"/>
</dbReference>
<dbReference type="Gene3D" id="3.30.559.30">
    <property type="entry name" value="Nonribosomal peptide synthetase, condensation domain"/>
    <property type="match status" value="2"/>
</dbReference>
<dbReference type="Gene3D" id="2.30.38.10">
    <property type="entry name" value="Luciferase, Domain 3"/>
    <property type="match status" value="3"/>
</dbReference>
<evidence type="ECO:0000313" key="12">
    <source>
        <dbReference type="Proteomes" id="UP001254759"/>
    </source>
</evidence>
<organism evidence="11 12">
    <name type="scientific">Pseudoxanthomonas sacheonensis</name>
    <dbReference type="NCBI Taxonomy" id="443615"/>
    <lineage>
        <taxon>Bacteria</taxon>
        <taxon>Pseudomonadati</taxon>
        <taxon>Pseudomonadota</taxon>
        <taxon>Gammaproteobacteria</taxon>
        <taxon>Lysobacterales</taxon>
        <taxon>Lysobacteraceae</taxon>
        <taxon>Pseudoxanthomonas</taxon>
    </lineage>
</organism>
<dbReference type="Gene3D" id="3.30.70.3290">
    <property type="match status" value="1"/>
</dbReference>
<comment type="cofactor">
    <cofactor evidence="2">
        <name>pantetheine 4'-phosphate</name>
        <dbReference type="ChEBI" id="CHEBI:47942"/>
    </cofactor>
</comment>
<dbReference type="InterPro" id="IPR016035">
    <property type="entry name" value="Acyl_Trfase/lysoPLipase"/>
</dbReference>
<dbReference type="InterPro" id="IPR000873">
    <property type="entry name" value="AMP-dep_synth/lig_dom"/>
</dbReference>
<dbReference type="InterPro" id="IPR029058">
    <property type="entry name" value="AB_hydrolase_fold"/>
</dbReference>
<evidence type="ECO:0000259" key="10">
    <source>
        <dbReference type="PROSITE" id="PS52004"/>
    </source>
</evidence>
<dbReference type="Pfam" id="PF00668">
    <property type="entry name" value="Condensation"/>
    <property type="match status" value="2"/>
</dbReference>
<dbReference type="InterPro" id="IPR009081">
    <property type="entry name" value="PP-bd_ACP"/>
</dbReference>
<dbReference type="SUPFAM" id="SSF52777">
    <property type="entry name" value="CoA-dependent acyltransferases"/>
    <property type="match status" value="4"/>
</dbReference>
<dbReference type="CDD" id="cd12117">
    <property type="entry name" value="A_NRPS_Srf_like"/>
    <property type="match status" value="1"/>
</dbReference>
<feature type="region of interest" description="Disordered" evidence="8">
    <location>
        <begin position="1585"/>
        <end position="1604"/>
    </location>
</feature>
<dbReference type="InterPro" id="IPR015424">
    <property type="entry name" value="PyrdxlP-dep_Trfase"/>
</dbReference>
<name>A0ABU1RP30_9GAMM</name>
<dbReference type="InterPro" id="IPR015421">
    <property type="entry name" value="PyrdxlP-dep_Trfase_major"/>
</dbReference>
<feature type="domain" description="Ketosynthase family 3 (KS3)" evidence="10">
    <location>
        <begin position="589"/>
        <end position="1015"/>
    </location>
</feature>
<feature type="compositionally biased region" description="Low complexity" evidence="8">
    <location>
        <begin position="1585"/>
        <end position="1596"/>
    </location>
</feature>
<dbReference type="CDD" id="cd00833">
    <property type="entry name" value="PKS"/>
    <property type="match status" value="1"/>
</dbReference>
<dbReference type="PROSITE" id="PS50075">
    <property type="entry name" value="CARRIER"/>
    <property type="match status" value="4"/>
</dbReference>
<dbReference type="SUPFAM" id="SSF47336">
    <property type="entry name" value="ACP-like"/>
    <property type="match status" value="4"/>
</dbReference>
<comment type="caution">
    <text evidence="11">The sequence shown here is derived from an EMBL/GenBank/DDBJ whole genome shotgun (WGS) entry which is preliminary data.</text>
</comment>
<dbReference type="Gene3D" id="3.90.1150.10">
    <property type="entry name" value="Aspartate Aminotransferase, domain 1"/>
    <property type="match status" value="1"/>
</dbReference>
<dbReference type="NCBIfam" id="TIGR01733">
    <property type="entry name" value="AA-adenyl-dom"/>
    <property type="match status" value="3"/>
</dbReference>
<dbReference type="RefSeq" id="WP_310090409.1">
    <property type="nucleotide sequence ID" value="NZ_JAVDTT010000001.1"/>
</dbReference>
<dbReference type="InterPro" id="IPR005814">
    <property type="entry name" value="Aminotrans_3"/>
</dbReference>
<dbReference type="SMART" id="SM00825">
    <property type="entry name" value="PKS_KS"/>
    <property type="match status" value="1"/>
</dbReference>
<feature type="domain" description="Carrier" evidence="9">
    <location>
        <begin position="503"/>
        <end position="578"/>
    </location>
</feature>
<gene>
    <name evidence="11" type="ORF">J2W94_000784</name>
</gene>
<dbReference type="Pfam" id="PF00202">
    <property type="entry name" value="Aminotran_3"/>
    <property type="match status" value="1"/>
</dbReference>
<dbReference type="SMART" id="SM00827">
    <property type="entry name" value="PKS_AT"/>
    <property type="match status" value="1"/>
</dbReference>
<proteinExistence type="inferred from homology"/>
<protein>
    <submittedName>
        <fullName evidence="11">Amino acid adenylation domain-containing protein</fullName>
    </submittedName>
</protein>
<dbReference type="InterPro" id="IPR001227">
    <property type="entry name" value="Ac_transferase_dom_sf"/>
</dbReference>
<evidence type="ECO:0000256" key="4">
    <source>
        <dbReference type="ARBA" id="ARBA00022553"/>
    </source>
</evidence>
<dbReference type="InterPro" id="IPR036736">
    <property type="entry name" value="ACP-like_sf"/>
</dbReference>
<dbReference type="InterPro" id="IPR020845">
    <property type="entry name" value="AMP-binding_CS"/>
</dbReference>
<keyword evidence="5" id="KW-0808">Transferase</keyword>
<dbReference type="PANTHER" id="PTHR45527">
    <property type="entry name" value="NONRIBOSOMAL PEPTIDE SYNTHETASE"/>
    <property type="match status" value="1"/>
</dbReference>
<dbReference type="PROSITE" id="PS00012">
    <property type="entry name" value="PHOSPHOPANTETHEINE"/>
    <property type="match status" value="3"/>
</dbReference>
<feature type="domain" description="Carrier" evidence="9">
    <location>
        <begin position="3050"/>
        <end position="3125"/>
    </location>
</feature>
<dbReference type="PROSITE" id="PS52004">
    <property type="entry name" value="KS3_2"/>
    <property type="match status" value="1"/>
</dbReference>
<dbReference type="SMART" id="SM00823">
    <property type="entry name" value="PKS_PP"/>
    <property type="match status" value="3"/>
</dbReference>
<evidence type="ECO:0000259" key="9">
    <source>
        <dbReference type="PROSITE" id="PS50075"/>
    </source>
</evidence>
<dbReference type="Pfam" id="PF16197">
    <property type="entry name" value="KAsynt_C_assoc"/>
    <property type="match status" value="1"/>
</dbReference>
<dbReference type="Pfam" id="PF00550">
    <property type="entry name" value="PP-binding"/>
    <property type="match status" value="4"/>
</dbReference>
<evidence type="ECO:0000256" key="1">
    <source>
        <dbReference type="ARBA" id="ARBA00001933"/>
    </source>
</evidence>
<dbReference type="Gene3D" id="3.30.559.10">
    <property type="entry name" value="Chloramphenicol acetyltransferase-like domain"/>
    <property type="match status" value="2"/>
</dbReference>
<dbReference type="InterPro" id="IPR014031">
    <property type="entry name" value="Ketoacyl_synth_C"/>
</dbReference>
<feature type="region of interest" description="Disordered" evidence="8">
    <location>
        <begin position="1476"/>
        <end position="1496"/>
    </location>
</feature>
<evidence type="ECO:0000313" key="11">
    <source>
        <dbReference type="EMBL" id="MDR6840520.1"/>
    </source>
</evidence>
<evidence type="ECO:0000256" key="6">
    <source>
        <dbReference type="ARBA" id="ARBA00022898"/>
    </source>
</evidence>